<dbReference type="Proteomes" id="UP000286954">
    <property type="component" value="Chromosome"/>
</dbReference>
<keyword evidence="2" id="KW-1185">Reference proteome</keyword>
<dbReference type="AlphaFoldDB" id="A0A3T0ED64"/>
<sequence>MDYCEGLAWQNLADNLEIAESGGRHTLVARDQFLSDVMAMREACGSVFGGGGGRDPKLLSILT</sequence>
<gene>
    <name evidence="1" type="ORF">X907_2746</name>
</gene>
<name>A0A3T0ED64_9PROT</name>
<reference evidence="1 2" key="1">
    <citation type="submission" date="2016-12" db="EMBL/GenBank/DDBJ databases">
        <title>The genome of dimorphic prosthecate Glycocaulis alkaliphilus 6b-8t, isolated from crude oil dictates its adaptability in petroleum environments.</title>
        <authorList>
            <person name="Wu X.-L."/>
            <person name="Geng S."/>
        </authorList>
    </citation>
    <scope>NUCLEOTIDE SEQUENCE [LARGE SCALE GENOMIC DNA]</scope>
    <source>
        <strain evidence="1 2">6B-8</strain>
    </source>
</reference>
<proteinExistence type="predicted"/>
<protein>
    <submittedName>
        <fullName evidence="1">Uncharacterized protein</fullName>
    </submittedName>
</protein>
<evidence type="ECO:0000313" key="1">
    <source>
        <dbReference type="EMBL" id="AZU05255.1"/>
    </source>
</evidence>
<dbReference type="KEGG" id="gak:X907_2746"/>
<organism evidence="1 2">
    <name type="scientific">Glycocaulis alkaliphilus</name>
    <dbReference type="NCBI Taxonomy" id="1434191"/>
    <lineage>
        <taxon>Bacteria</taxon>
        <taxon>Pseudomonadati</taxon>
        <taxon>Pseudomonadota</taxon>
        <taxon>Alphaproteobacteria</taxon>
        <taxon>Maricaulales</taxon>
        <taxon>Maricaulaceae</taxon>
        <taxon>Glycocaulis</taxon>
    </lineage>
</organism>
<dbReference type="EMBL" id="CP018911">
    <property type="protein sequence ID" value="AZU05255.1"/>
    <property type="molecule type" value="Genomic_DNA"/>
</dbReference>
<evidence type="ECO:0000313" key="2">
    <source>
        <dbReference type="Proteomes" id="UP000286954"/>
    </source>
</evidence>
<accession>A0A3T0ED64</accession>